<dbReference type="Proteomes" id="UP000256970">
    <property type="component" value="Unassembled WGS sequence"/>
</dbReference>
<dbReference type="OrthoDB" id="1875050at2759"/>
<dbReference type="EMBL" id="FNXT01000939">
    <property type="protein sequence ID" value="SZX69588.1"/>
    <property type="molecule type" value="Genomic_DNA"/>
</dbReference>
<protein>
    <submittedName>
        <fullName evidence="1">Uncharacterized protein</fullName>
    </submittedName>
</protein>
<dbReference type="PANTHER" id="PTHR35548">
    <property type="entry name" value="EXPRESSED PROTEIN"/>
    <property type="match status" value="1"/>
</dbReference>
<organism evidence="1 2">
    <name type="scientific">Tetradesmus obliquus</name>
    <name type="common">Green alga</name>
    <name type="synonym">Acutodesmus obliquus</name>
    <dbReference type="NCBI Taxonomy" id="3088"/>
    <lineage>
        <taxon>Eukaryota</taxon>
        <taxon>Viridiplantae</taxon>
        <taxon>Chlorophyta</taxon>
        <taxon>core chlorophytes</taxon>
        <taxon>Chlorophyceae</taxon>
        <taxon>CS clade</taxon>
        <taxon>Sphaeropleales</taxon>
        <taxon>Scenedesmaceae</taxon>
        <taxon>Tetradesmus</taxon>
    </lineage>
</organism>
<evidence type="ECO:0000313" key="2">
    <source>
        <dbReference type="Proteomes" id="UP000256970"/>
    </source>
</evidence>
<evidence type="ECO:0000313" key="1">
    <source>
        <dbReference type="EMBL" id="SZX69588.1"/>
    </source>
</evidence>
<sequence>MVQPWWAAAVAVPVVVTKSILSARSRKDGSDSEREEDSPFVCERVCTSDRLLKKLGSLAKEPTRDTCVTVCGVSAHDACADACQRAVCSVPHQVPAWNDACLKRCTAECMKGRGAS</sequence>
<keyword evidence="2" id="KW-1185">Reference proteome</keyword>
<dbReference type="AlphaFoldDB" id="A0A383VVS6"/>
<accession>A0A383VVS6</accession>
<gene>
    <name evidence="1" type="ORF">BQ4739_LOCUS9883</name>
</gene>
<dbReference type="PANTHER" id="PTHR35548:SF1">
    <property type="entry name" value="EXPRESSED PROTEIN"/>
    <property type="match status" value="1"/>
</dbReference>
<proteinExistence type="predicted"/>
<reference evidence="1 2" key="1">
    <citation type="submission" date="2016-10" db="EMBL/GenBank/DDBJ databases">
        <authorList>
            <person name="Cai Z."/>
        </authorList>
    </citation>
    <scope>NUCLEOTIDE SEQUENCE [LARGE SCALE GENOMIC DNA]</scope>
</reference>
<name>A0A383VVS6_TETOB</name>
<dbReference type="InterPro" id="IPR038934">
    <property type="entry name" value="At5g64816-like"/>
</dbReference>